<reference evidence="1" key="1">
    <citation type="submission" date="2021-01" db="EMBL/GenBank/DDBJ databases">
        <title>Modified the classification status of verrucomicrobia.</title>
        <authorList>
            <person name="Feng X."/>
        </authorList>
    </citation>
    <scope>NUCLEOTIDE SEQUENCE</scope>
    <source>
        <strain evidence="1">5K15</strain>
    </source>
</reference>
<evidence type="ECO:0000313" key="1">
    <source>
        <dbReference type="EMBL" id="MBK1854054.1"/>
    </source>
</evidence>
<name>A0AAE2VD30_9BACT</name>
<dbReference type="EMBL" id="JAENIG010000002">
    <property type="protein sequence ID" value="MBK1854054.1"/>
    <property type="molecule type" value="Genomic_DNA"/>
</dbReference>
<protein>
    <submittedName>
        <fullName evidence="1">Uncharacterized protein</fullName>
    </submittedName>
</protein>
<dbReference type="RefSeq" id="WP_309488661.1">
    <property type="nucleotide sequence ID" value="NZ_JAENIG010000002.1"/>
</dbReference>
<organism evidence="1 2">
    <name type="scientific">Oceaniferula flava</name>
    <dbReference type="NCBI Taxonomy" id="2800421"/>
    <lineage>
        <taxon>Bacteria</taxon>
        <taxon>Pseudomonadati</taxon>
        <taxon>Verrucomicrobiota</taxon>
        <taxon>Verrucomicrobiia</taxon>
        <taxon>Verrucomicrobiales</taxon>
        <taxon>Verrucomicrobiaceae</taxon>
        <taxon>Oceaniferula</taxon>
    </lineage>
</organism>
<accession>A0AAE2VD30</accession>
<sequence length="146" mass="15849">MHPGRLLIEAVLALHAGGYGKLRLGAGLSPSGGHWRYRLHVLDSNTRGPHGSIGDSSVFDWGGERCRTPKELASGIQRQFPDLMAAAIGDDAAYRSWLEAIVEASAPDGLFIELWDNYEGKCDHVRLINCRSTETFPHAPPPAGMS</sequence>
<comment type="caution">
    <text evidence="1">The sequence shown here is derived from an EMBL/GenBank/DDBJ whole genome shotgun (WGS) entry which is preliminary data.</text>
</comment>
<evidence type="ECO:0000313" key="2">
    <source>
        <dbReference type="Proteomes" id="UP000634206"/>
    </source>
</evidence>
<gene>
    <name evidence="1" type="ORF">JIN83_03735</name>
</gene>
<dbReference type="AlphaFoldDB" id="A0AAE2VD30"/>
<proteinExistence type="predicted"/>
<keyword evidence="2" id="KW-1185">Reference proteome</keyword>
<dbReference type="Proteomes" id="UP000634206">
    <property type="component" value="Unassembled WGS sequence"/>
</dbReference>